<organism evidence="6 7">
    <name type="scientific">Oryctolagus cuniculus</name>
    <name type="common">Rabbit</name>
    <dbReference type="NCBI Taxonomy" id="9986"/>
    <lineage>
        <taxon>Eukaryota</taxon>
        <taxon>Metazoa</taxon>
        <taxon>Chordata</taxon>
        <taxon>Craniata</taxon>
        <taxon>Vertebrata</taxon>
        <taxon>Euteleostomi</taxon>
        <taxon>Mammalia</taxon>
        <taxon>Eutheria</taxon>
        <taxon>Euarchontoglires</taxon>
        <taxon>Glires</taxon>
        <taxon>Lagomorpha</taxon>
        <taxon>Leporidae</taxon>
        <taxon>Oryctolagus</taxon>
    </lineage>
</organism>
<dbReference type="GO" id="GO:0036094">
    <property type="term" value="F:small molecule binding"/>
    <property type="evidence" value="ECO:0007669"/>
    <property type="project" value="InterPro"/>
</dbReference>
<dbReference type="InParanoid" id="A0A5F9CHE3"/>
<evidence type="ECO:0000256" key="1">
    <source>
        <dbReference type="ARBA" id="ARBA00004613"/>
    </source>
</evidence>
<name>A0A5F9CHE3_RABIT</name>
<evidence type="ECO:0000256" key="4">
    <source>
        <dbReference type="SAM" id="SignalP"/>
    </source>
</evidence>
<comment type="subcellular location">
    <subcellularLocation>
        <location evidence="1">Secreted</location>
    </subcellularLocation>
</comment>
<dbReference type="Pfam" id="PF00061">
    <property type="entry name" value="Lipocalin"/>
    <property type="match status" value="1"/>
</dbReference>
<accession>A0A5F9CHE3</accession>
<dbReference type="SMR" id="A0A5F9CHE3"/>
<dbReference type="PANTHER" id="PTHR11430:SF65">
    <property type="entry name" value="ODORANT-BINDING PROTEIN 1A-RELATED"/>
    <property type="match status" value="1"/>
</dbReference>
<reference evidence="6" key="2">
    <citation type="submission" date="2025-08" db="UniProtKB">
        <authorList>
            <consortium name="Ensembl"/>
        </authorList>
    </citation>
    <scope>IDENTIFICATION</scope>
    <source>
        <strain evidence="6">Thorbecke</strain>
    </source>
</reference>
<keyword evidence="3" id="KW-0964">Secreted</keyword>
<dbReference type="Proteomes" id="UP000001811">
    <property type="component" value="Unplaced"/>
</dbReference>
<dbReference type="Bgee" id="ENSOCUG00000029236">
    <property type="expression patterns" value="Expressed in testis"/>
</dbReference>
<evidence type="ECO:0000259" key="5">
    <source>
        <dbReference type="Pfam" id="PF00061"/>
    </source>
</evidence>
<dbReference type="Gene3D" id="2.40.128.20">
    <property type="match status" value="1"/>
</dbReference>
<reference evidence="6 7" key="1">
    <citation type="journal article" date="2011" name="Nature">
        <title>A high-resolution map of human evolutionary constraint using 29 mammals.</title>
        <authorList>
            <person name="Lindblad-Toh K."/>
            <person name="Garber M."/>
            <person name="Zuk O."/>
            <person name="Lin M.F."/>
            <person name="Parker B.J."/>
            <person name="Washietl S."/>
            <person name="Kheradpour P."/>
            <person name="Ernst J."/>
            <person name="Jordan G."/>
            <person name="Mauceli E."/>
            <person name="Ward L.D."/>
            <person name="Lowe C.B."/>
            <person name="Holloway A.K."/>
            <person name="Clamp M."/>
            <person name="Gnerre S."/>
            <person name="Alfoldi J."/>
            <person name="Beal K."/>
            <person name="Chang J."/>
            <person name="Clawson H."/>
            <person name="Cuff J."/>
            <person name="Di Palma F."/>
            <person name="Fitzgerald S."/>
            <person name="Flicek P."/>
            <person name="Guttman M."/>
            <person name="Hubisz M.J."/>
            <person name="Jaffe D.B."/>
            <person name="Jungreis I."/>
            <person name="Kent W.J."/>
            <person name="Kostka D."/>
            <person name="Lara M."/>
            <person name="Martins A.L."/>
            <person name="Massingham T."/>
            <person name="Moltke I."/>
            <person name="Raney B.J."/>
            <person name="Rasmussen M.D."/>
            <person name="Robinson J."/>
            <person name="Stark A."/>
            <person name="Vilella A.J."/>
            <person name="Wen J."/>
            <person name="Xie X."/>
            <person name="Zody M.C."/>
            <person name="Baldwin J."/>
            <person name="Bloom T."/>
            <person name="Chin C.W."/>
            <person name="Heiman D."/>
            <person name="Nicol R."/>
            <person name="Nusbaum C."/>
            <person name="Young S."/>
            <person name="Wilkinson J."/>
            <person name="Worley K.C."/>
            <person name="Kovar C.L."/>
            <person name="Muzny D.M."/>
            <person name="Gibbs R.A."/>
            <person name="Cree A."/>
            <person name="Dihn H.H."/>
            <person name="Fowler G."/>
            <person name="Jhangiani S."/>
            <person name="Joshi V."/>
            <person name="Lee S."/>
            <person name="Lewis L.R."/>
            <person name="Nazareth L.V."/>
            <person name="Okwuonu G."/>
            <person name="Santibanez J."/>
            <person name="Warren W.C."/>
            <person name="Mardis E.R."/>
            <person name="Weinstock G.M."/>
            <person name="Wilson R.K."/>
            <person name="Delehaunty K."/>
            <person name="Dooling D."/>
            <person name="Fronik C."/>
            <person name="Fulton L."/>
            <person name="Fulton B."/>
            <person name="Graves T."/>
            <person name="Minx P."/>
            <person name="Sodergren E."/>
            <person name="Birney E."/>
            <person name="Margulies E.H."/>
            <person name="Herrero J."/>
            <person name="Green E.D."/>
            <person name="Haussler D."/>
            <person name="Siepel A."/>
            <person name="Goldman N."/>
            <person name="Pollard K.S."/>
            <person name="Pedersen J.S."/>
            <person name="Lander E.S."/>
            <person name="Kellis M."/>
        </authorList>
    </citation>
    <scope>NUCLEOTIDE SEQUENCE [LARGE SCALE GENOMIC DNA]</scope>
    <source>
        <strain evidence="7">Thorbecke</strain>
    </source>
</reference>
<dbReference type="InterPro" id="IPR002345">
    <property type="entry name" value="Lipocalin"/>
</dbReference>
<feature type="signal peptide" evidence="4">
    <location>
        <begin position="1"/>
        <end position="21"/>
    </location>
</feature>
<dbReference type="SUPFAM" id="SSF50814">
    <property type="entry name" value="Lipocalins"/>
    <property type="match status" value="1"/>
</dbReference>
<feature type="domain" description="Lipocalin/cytosolic fatty-acid binding" evidence="5">
    <location>
        <begin position="31"/>
        <end position="165"/>
    </location>
</feature>
<evidence type="ECO:0000313" key="7">
    <source>
        <dbReference type="Proteomes" id="UP000001811"/>
    </source>
</evidence>
<dbReference type="STRING" id="9986.ENSOCUP00000033016"/>
<dbReference type="GO" id="GO:0005549">
    <property type="term" value="F:odorant binding"/>
    <property type="evidence" value="ECO:0007669"/>
    <property type="project" value="TreeGrafter"/>
</dbReference>
<dbReference type="GO" id="GO:0005615">
    <property type="term" value="C:extracellular space"/>
    <property type="evidence" value="ECO:0007669"/>
    <property type="project" value="TreeGrafter"/>
</dbReference>
<protein>
    <recommendedName>
        <fullName evidence="5">Lipocalin/cytosolic fatty-acid binding domain-containing protein</fullName>
    </recommendedName>
</protein>
<dbReference type="InterPro" id="IPR012674">
    <property type="entry name" value="Calycin"/>
</dbReference>
<evidence type="ECO:0000313" key="6">
    <source>
        <dbReference type="Ensembl" id="ENSOCUP00000033016.1"/>
    </source>
</evidence>
<dbReference type="InterPro" id="IPR002448">
    <property type="entry name" value="OBP-like"/>
</dbReference>
<reference evidence="6" key="3">
    <citation type="submission" date="2025-09" db="UniProtKB">
        <authorList>
            <consortium name="Ensembl"/>
        </authorList>
    </citation>
    <scope>IDENTIFICATION</scope>
    <source>
        <strain evidence="6">Thorbecke</strain>
    </source>
</reference>
<evidence type="ECO:0000256" key="2">
    <source>
        <dbReference type="ARBA" id="ARBA00006889"/>
    </source>
</evidence>
<feature type="chain" id="PRO_5023818983" description="Lipocalin/cytosolic fatty-acid binding domain-containing protein" evidence="4">
    <location>
        <begin position="22"/>
        <end position="170"/>
    </location>
</feature>
<evidence type="ECO:0000256" key="3">
    <source>
        <dbReference type="ARBA" id="ARBA00022525"/>
    </source>
</evidence>
<dbReference type="InterPro" id="IPR000566">
    <property type="entry name" value="Lipocln_cytosolic_FA-bd_dom"/>
</dbReference>
<proteinExistence type="inferred from homology"/>
<dbReference type="Ensembl" id="ENSOCUT00000039584.1">
    <property type="protein sequence ID" value="ENSOCUP00000033016.1"/>
    <property type="gene ID" value="ENSOCUG00000029236.2"/>
</dbReference>
<dbReference type="PANTHER" id="PTHR11430">
    <property type="entry name" value="LIPOCALIN"/>
    <property type="match status" value="1"/>
</dbReference>
<sequence length="170" mass="19523">MKVLLLTLALLLLSYIERVHLNNERKTYHNTIYLAANNEKMISENGPLRIYLRNIQGTYNGDLEITFYTRTNCTCQKFTCKAVKTEDIWFSMTYWGRNYLHVTRNKGAMGLVFLINVSEDGDVTSVLVGTGPGSDLTPEDFEIFKSKLRSLRMPLKNIIKVTETDTCPRD</sequence>
<dbReference type="AlphaFoldDB" id="A0A5F9CHE3"/>
<comment type="similarity">
    <text evidence="2">Belongs to the calycin superfamily. Lipocalin family.</text>
</comment>
<keyword evidence="4" id="KW-0732">Signal</keyword>
<keyword evidence="7" id="KW-1185">Reference proteome</keyword>
<dbReference type="PRINTS" id="PR01173">
    <property type="entry name" value="ODORANTBNDNG"/>
</dbReference>